<dbReference type="InterPro" id="IPR001387">
    <property type="entry name" value="Cro/C1-type_HTH"/>
</dbReference>
<dbReference type="CDD" id="cd00093">
    <property type="entry name" value="HTH_XRE"/>
    <property type="match status" value="1"/>
</dbReference>
<feature type="transmembrane region" description="Helical" evidence="1">
    <location>
        <begin position="7"/>
        <end position="24"/>
    </location>
</feature>
<name>A0ABU3EUW5_9ENTE</name>
<feature type="transmembrane region" description="Helical" evidence="1">
    <location>
        <begin position="30"/>
        <end position="47"/>
    </location>
</feature>
<evidence type="ECO:0008006" key="4">
    <source>
        <dbReference type="Google" id="ProtNLM"/>
    </source>
</evidence>
<evidence type="ECO:0000313" key="3">
    <source>
        <dbReference type="Proteomes" id="UP001252875"/>
    </source>
</evidence>
<dbReference type="EMBL" id="JARPYI010000001">
    <property type="protein sequence ID" value="MDT2598660.1"/>
    <property type="molecule type" value="Genomic_DNA"/>
</dbReference>
<sequence>MKNLRVRIIGFIVLAIIAGCVMGVTGATNSGIMIVALVVFVYFYYIVKANQNHIQAIKAALRTSTLSNEELAEKTNISPKKIDILREDPNYTESELNKLSEVLGVEDQNKKLRKKIILALVGVFGLFLIVYFLFGDNK</sequence>
<protein>
    <recommendedName>
        <fullName evidence="4">Transcriptional regulator</fullName>
    </recommendedName>
</protein>
<evidence type="ECO:0000313" key="2">
    <source>
        <dbReference type="EMBL" id="MDT2598660.1"/>
    </source>
</evidence>
<keyword evidence="1" id="KW-0472">Membrane</keyword>
<gene>
    <name evidence="2" type="ORF">P7D85_02675</name>
</gene>
<dbReference type="PROSITE" id="PS51257">
    <property type="entry name" value="PROKAR_LIPOPROTEIN"/>
    <property type="match status" value="1"/>
</dbReference>
<reference evidence="2 3" key="1">
    <citation type="submission" date="2023-03" db="EMBL/GenBank/DDBJ databases">
        <authorList>
            <person name="Shen W."/>
            <person name="Cai J."/>
        </authorList>
    </citation>
    <scope>NUCLEOTIDE SEQUENCE [LARGE SCALE GENOMIC DNA]</scope>
    <source>
        <strain evidence="2 3">D6-4</strain>
    </source>
</reference>
<evidence type="ECO:0000256" key="1">
    <source>
        <dbReference type="SAM" id="Phobius"/>
    </source>
</evidence>
<proteinExistence type="predicted"/>
<feature type="transmembrane region" description="Helical" evidence="1">
    <location>
        <begin position="116"/>
        <end position="134"/>
    </location>
</feature>
<dbReference type="Proteomes" id="UP001252875">
    <property type="component" value="Unassembled WGS sequence"/>
</dbReference>
<dbReference type="RefSeq" id="WP_207113932.1">
    <property type="nucleotide sequence ID" value="NZ_JAFLVW010000002.1"/>
</dbReference>
<keyword evidence="1" id="KW-0812">Transmembrane</keyword>
<accession>A0ABU3EUW5</accession>
<keyword evidence="3" id="KW-1185">Reference proteome</keyword>
<keyword evidence="1" id="KW-1133">Transmembrane helix</keyword>
<comment type="caution">
    <text evidence="2">The sequence shown here is derived from an EMBL/GenBank/DDBJ whole genome shotgun (WGS) entry which is preliminary data.</text>
</comment>
<organism evidence="2 3">
    <name type="scientific">Enterococcus hulanensis</name>
    <dbReference type="NCBI Taxonomy" id="2559929"/>
    <lineage>
        <taxon>Bacteria</taxon>
        <taxon>Bacillati</taxon>
        <taxon>Bacillota</taxon>
        <taxon>Bacilli</taxon>
        <taxon>Lactobacillales</taxon>
        <taxon>Enterococcaceae</taxon>
        <taxon>Enterococcus</taxon>
    </lineage>
</organism>